<protein>
    <recommendedName>
        <fullName evidence="3">J domain-containing protein</fullName>
    </recommendedName>
</protein>
<keyword evidence="2" id="KW-0732">Signal</keyword>
<feature type="domain" description="J" evidence="3">
    <location>
        <begin position="50"/>
        <end position="128"/>
    </location>
</feature>
<dbReference type="OrthoDB" id="17458at2759"/>
<proteinExistence type="predicted"/>
<reference evidence="4 5" key="1">
    <citation type="journal article" date="2018" name="Nat. Ecol. Evol.">
        <title>Pezizomycetes genomes reveal the molecular basis of ectomycorrhizal truffle lifestyle.</title>
        <authorList>
            <person name="Murat C."/>
            <person name="Payen T."/>
            <person name="Noel B."/>
            <person name="Kuo A."/>
            <person name="Morin E."/>
            <person name="Chen J."/>
            <person name="Kohler A."/>
            <person name="Krizsan K."/>
            <person name="Balestrini R."/>
            <person name="Da Silva C."/>
            <person name="Montanini B."/>
            <person name="Hainaut M."/>
            <person name="Levati E."/>
            <person name="Barry K.W."/>
            <person name="Belfiori B."/>
            <person name="Cichocki N."/>
            <person name="Clum A."/>
            <person name="Dockter R.B."/>
            <person name="Fauchery L."/>
            <person name="Guy J."/>
            <person name="Iotti M."/>
            <person name="Le Tacon F."/>
            <person name="Lindquist E.A."/>
            <person name="Lipzen A."/>
            <person name="Malagnac F."/>
            <person name="Mello A."/>
            <person name="Molinier V."/>
            <person name="Miyauchi S."/>
            <person name="Poulain J."/>
            <person name="Riccioni C."/>
            <person name="Rubini A."/>
            <person name="Sitrit Y."/>
            <person name="Splivallo R."/>
            <person name="Traeger S."/>
            <person name="Wang M."/>
            <person name="Zifcakova L."/>
            <person name="Wipf D."/>
            <person name="Zambonelli A."/>
            <person name="Paolocci F."/>
            <person name="Nowrousian M."/>
            <person name="Ottonello S."/>
            <person name="Baldrian P."/>
            <person name="Spatafora J.W."/>
            <person name="Henrissat B."/>
            <person name="Nagy L.G."/>
            <person name="Aury J.M."/>
            <person name="Wincker P."/>
            <person name="Grigoriev I.V."/>
            <person name="Bonfante P."/>
            <person name="Martin F.M."/>
        </authorList>
    </citation>
    <scope>NUCLEOTIDE SEQUENCE [LARGE SCALE GENOMIC DNA]</scope>
    <source>
        <strain evidence="4 5">CCBAS932</strain>
    </source>
</reference>
<dbReference type="CDD" id="cd06257">
    <property type="entry name" value="DnaJ"/>
    <property type="match status" value="1"/>
</dbReference>
<dbReference type="AlphaFoldDB" id="A0A3N4L151"/>
<sequence>MLASRRSTNCALPALPARPLLLLLPLALPRAPPTTARHYATEADLADEYTKWPPNPLPTPYQIFHYNQQTPYSKARYFQLVKLYHPDHARHRNLHITEAVRVERFRLVVAANAILSDPAKRAAYDRFGLGWNVAAAAVQQQRPKWWQEREGHGTSEYGKGGVNDPSRNATWEDWEKYYQRKAAAEGGGKPGGGEGQETLYTSNRAFIVIVAFLASLGGIANISRANTNGHLFLDQTDRNSVKIGRELQRRKQEAVRMGSKDERIQNFLRSRDPVGYGVVDPQEDKVRRLLPPEERCISDDIQKRSVGS</sequence>
<dbReference type="InParanoid" id="A0A3N4L151"/>
<feature type="signal peptide" evidence="2">
    <location>
        <begin position="1"/>
        <end position="36"/>
    </location>
</feature>
<evidence type="ECO:0000313" key="4">
    <source>
        <dbReference type="EMBL" id="RPB15222.1"/>
    </source>
</evidence>
<feature type="chain" id="PRO_5018094051" description="J domain-containing protein" evidence="2">
    <location>
        <begin position="37"/>
        <end position="308"/>
    </location>
</feature>
<accession>A0A3N4L151</accession>
<name>A0A3N4L151_9PEZI</name>
<gene>
    <name evidence="4" type="ORF">P167DRAFT_563217</name>
</gene>
<dbReference type="SUPFAM" id="SSF46565">
    <property type="entry name" value="Chaperone J-domain"/>
    <property type="match status" value="1"/>
</dbReference>
<dbReference type="Proteomes" id="UP000277580">
    <property type="component" value="Unassembled WGS sequence"/>
</dbReference>
<evidence type="ECO:0000259" key="3">
    <source>
        <dbReference type="PROSITE" id="PS50076"/>
    </source>
</evidence>
<dbReference type="InterPro" id="IPR036869">
    <property type="entry name" value="J_dom_sf"/>
</dbReference>
<keyword evidence="5" id="KW-1185">Reference proteome</keyword>
<dbReference type="InterPro" id="IPR001623">
    <property type="entry name" value="DnaJ_domain"/>
</dbReference>
<organism evidence="4 5">
    <name type="scientific">Morchella conica CCBAS932</name>
    <dbReference type="NCBI Taxonomy" id="1392247"/>
    <lineage>
        <taxon>Eukaryota</taxon>
        <taxon>Fungi</taxon>
        <taxon>Dikarya</taxon>
        <taxon>Ascomycota</taxon>
        <taxon>Pezizomycotina</taxon>
        <taxon>Pezizomycetes</taxon>
        <taxon>Pezizales</taxon>
        <taxon>Morchellaceae</taxon>
        <taxon>Morchella</taxon>
    </lineage>
</organism>
<dbReference type="EMBL" id="ML119114">
    <property type="protein sequence ID" value="RPB15222.1"/>
    <property type="molecule type" value="Genomic_DNA"/>
</dbReference>
<evidence type="ECO:0000256" key="1">
    <source>
        <dbReference type="SAM" id="MobiDB-lite"/>
    </source>
</evidence>
<dbReference type="PROSITE" id="PS50076">
    <property type="entry name" value="DNAJ_2"/>
    <property type="match status" value="1"/>
</dbReference>
<dbReference type="STRING" id="1392247.A0A3N4L151"/>
<dbReference type="PROSITE" id="PS00636">
    <property type="entry name" value="DNAJ_1"/>
    <property type="match status" value="1"/>
</dbReference>
<dbReference type="Gene3D" id="1.10.287.110">
    <property type="entry name" value="DnaJ domain"/>
    <property type="match status" value="1"/>
</dbReference>
<dbReference type="Pfam" id="PF00226">
    <property type="entry name" value="DnaJ"/>
    <property type="match status" value="1"/>
</dbReference>
<dbReference type="InterPro" id="IPR018253">
    <property type="entry name" value="DnaJ_domain_CS"/>
</dbReference>
<feature type="region of interest" description="Disordered" evidence="1">
    <location>
        <begin position="147"/>
        <end position="167"/>
    </location>
</feature>
<evidence type="ECO:0000313" key="5">
    <source>
        <dbReference type="Proteomes" id="UP000277580"/>
    </source>
</evidence>
<evidence type="ECO:0000256" key="2">
    <source>
        <dbReference type="SAM" id="SignalP"/>
    </source>
</evidence>